<organism evidence="1 2">
    <name type="scientific">Halostagnicola kamekurae</name>
    <dbReference type="NCBI Taxonomy" id="619731"/>
    <lineage>
        <taxon>Archaea</taxon>
        <taxon>Methanobacteriati</taxon>
        <taxon>Methanobacteriota</taxon>
        <taxon>Stenosarchaea group</taxon>
        <taxon>Halobacteria</taxon>
        <taxon>Halobacteriales</taxon>
        <taxon>Natrialbaceae</taxon>
        <taxon>Halostagnicola</taxon>
    </lineage>
</organism>
<evidence type="ECO:0000313" key="1">
    <source>
        <dbReference type="EMBL" id="SFT09050.1"/>
    </source>
</evidence>
<keyword evidence="2" id="KW-1185">Reference proteome</keyword>
<dbReference type="RefSeq" id="WP_092907844.1">
    <property type="nucleotide sequence ID" value="NZ_FOZS01000011.1"/>
</dbReference>
<dbReference type="AlphaFoldDB" id="A0A1I6V5Y7"/>
<name>A0A1I6V5Y7_9EURY</name>
<dbReference type="Proteomes" id="UP000199199">
    <property type="component" value="Unassembled WGS sequence"/>
</dbReference>
<dbReference type="OrthoDB" id="199127at2157"/>
<dbReference type="EMBL" id="FOZS01000011">
    <property type="protein sequence ID" value="SFT09050.1"/>
    <property type="molecule type" value="Genomic_DNA"/>
</dbReference>
<proteinExistence type="predicted"/>
<gene>
    <name evidence="1" type="ORF">SAMN04488556_0074</name>
</gene>
<reference evidence="2" key="1">
    <citation type="submission" date="2016-10" db="EMBL/GenBank/DDBJ databases">
        <authorList>
            <person name="Varghese N."/>
            <person name="Submissions S."/>
        </authorList>
    </citation>
    <scope>NUCLEOTIDE SEQUENCE [LARGE SCALE GENOMIC DNA]</scope>
    <source>
        <strain evidence="2">DSM 22427</strain>
    </source>
</reference>
<protein>
    <submittedName>
        <fullName evidence="1">Pentapeptide repeat-containing protein</fullName>
    </submittedName>
</protein>
<sequence length="685" mass="74226">MTQETHCSYQYRSLSETAPAAVGPLPVAEPDYCPHPPLSSDYDRCLFHTAEGEYPPNTIAETFLEAVSKPDQVATFAGGRIGSIDLSGTVLETPDGEPIDLRGATIDGDLDLSNATIKVPLLLGNAAITGTLDARGTRFEGIVDLAGAKIGRQTLVSHAQFDDGIVANGLDAGFVDARNLTVDGPAVFDEASFSANARFARSAFHGELSCDRTEWRLLADFAMISVTDETSFADSTVGGEFRLTGASLEQDLTLSGIEIDSDVRCCHAVVSGELNAPQVTFAGKVDFDDFRHHGVIASFDQSTFEGYTSFSFATFANSLSFTDCTFKDEVWFTYGHFDGIIDFDSAQFEDLTHLRDATFGGDVVVRNACSTSQLFFHGSTIQGDVDAREATIDHFQFGAELAGDADFRSVQFDAQAVFRGTEFGGATRFDAASFAGEADFTDCQFLSNVSFDGTEFLVSPTFEDTRFVVEPDLDTADFSRTVEGDEGPLIVARLEELDNTGTTVPIDALSGDIVIPAQAARLLEPNITRTKALVTALKSIDRETWYGLFNHSIKLARTAAVEAEPVETNCRFVFGLAINDDAETPEALLEETELIAAYTITEIDSQIEFSHLDPGLDRFDHLVGVPGSDDALKSNVTVATHTEFRNAILRRLMGQIARYEHHEEKNTLQPDSLPAVIGISHLDAK</sequence>
<evidence type="ECO:0000313" key="2">
    <source>
        <dbReference type="Proteomes" id="UP000199199"/>
    </source>
</evidence>
<accession>A0A1I6V5Y7</accession>